<dbReference type="EMBL" id="CP034235">
    <property type="protein sequence ID" value="QGQ95404.1"/>
    <property type="molecule type" value="Genomic_DNA"/>
</dbReference>
<dbReference type="Gene3D" id="1.20.970.10">
    <property type="entry name" value="Transferase, Pyrimidine Nucleoside Phosphorylase, Chain C"/>
    <property type="match status" value="1"/>
</dbReference>
<keyword evidence="3" id="KW-0822">Tryptophan biosynthesis</keyword>
<evidence type="ECO:0000256" key="4">
    <source>
        <dbReference type="ARBA" id="ARBA00023141"/>
    </source>
</evidence>
<evidence type="ECO:0000256" key="2">
    <source>
        <dbReference type="ARBA" id="ARBA00022679"/>
    </source>
</evidence>
<dbReference type="Pfam" id="PF00591">
    <property type="entry name" value="Glycos_transf_3"/>
    <property type="match status" value="1"/>
</dbReference>
<keyword evidence="3" id="KW-0028">Amino-acid biosynthesis</keyword>
<keyword evidence="4" id="KW-0057">Aromatic amino acid biosynthesis</keyword>
<dbReference type="SUPFAM" id="SSF52418">
    <property type="entry name" value="Nucleoside phosphorylase/phosphoribosyltransferase catalytic domain"/>
    <property type="match status" value="1"/>
</dbReference>
<dbReference type="PANTHER" id="PTHR43285:SF2">
    <property type="entry name" value="ANTHRANILATE PHOSPHORIBOSYLTRANSFERASE"/>
    <property type="match status" value="1"/>
</dbReference>
<accession>A0A6B8RI37</accession>
<keyword evidence="1 7" id="KW-0328">Glycosyltransferase</keyword>
<dbReference type="Pfam" id="PF02885">
    <property type="entry name" value="Glycos_trans_3N"/>
    <property type="match status" value="1"/>
</dbReference>
<protein>
    <submittedName>
        <fullName evidence="7">Anthranilate phosphoribosyltransferase</fullName>
    </submittedName>
</protein>
<dbReference type="GO" id="GO:0000162">
    <property type="term" value="P:L-tryptophan biosynthetic process"/>
    <property type="evidence" value="ECO:0007669"/>
    <property type="project" value="UniProtKB-KW"/>
</dbReference>
<evidence type="ECO:0000256" key="3">
    <source>
        <dbReference type="ARBA" id="ARBA00022822"/>
    </source>
</evidence>
<feature type="domain" description="Glycosyl transferase family 3" evidence="5">
    <location>
        <begin position="85"/>
        <end position="321"/>
    </location>
</feature>
<dbReference type="Proteomes" id="UP000426246">
    <property type="component" value="Chromosome"/>
</dbReference>
<sequence length="347" mass="38827">MIQWIKAVGTGKLGSRDLTYDEAVAAALAISRGEATDAQIAAFLMAERMKGESDNEIMAFIDVFRRYSLPLTSFSDSLNCAGPYDGRNYFPITIPVCLMLASVGFPQVLHGAESLPPKLGVSLKELLEGLGVQIDVDAIEWERIFAETHIGFIWSERVCPPLRRIRHIREQMGLRTLVNTVEKVINPIHSNQIVIGVNHKTAMQHLVQIIPKAGFQTAYIVQGIEGSEDFPIYKSSALRKVTAWGDESSIIDPTMFGFHSAPLEKISKDQQIQILKRVIAGDTGADIQAERDHVIFNAGLRLFWFDRVSSYEEGFYLAKQLYARKEAQRVLTRWIELSQTKSKEATG</sequence>
<gene>
    <name evidence="7" type="ORF">EHS13_11175</name>
</gene>
<evidence type="ECO:0000259" key="5">
    <source>
        <dbReference type="Pfam" id="PF00591"/>
    </source>
</evidence>
<dbReference type="GO" id="GO:0004048">
    <property type="term" value="F:anthranilate phosphoribosyltransferase activity"/>
    <property type="evidence" value="ECO:0007669"/>
    <property type="project" value="InterPro"/>
</dbReference>
<keyword evidence="2 7" id="KW-0808">Transferase</keyword>
<dbReference type="SUPFAM" id="SSF47648">
    <property type="entry name" value="Nucleoside phosphorylase/phosphoribosyltransferase N-terminal domain"/>
    <property type="match status" value="1"/>
</dbReference>
<dbReference type="Gene3D" id="3.40.1030.10">
    <property type="entry name" value="Nucleoside phosphorylase/phosphoribosyltransferase catalytic domain"/>
    <property type="match status" value="1"/>
</dbReference>
<dbReference type="OrthoDB" id="9926at2"/>
<evidence type="ECO:0000313" key="8">
    <source>
        <dbReference type="Proteomes" id="UP000426246"/>
    </source>
</evidence>
<dbReference type="InterPro" id="IPR036320">
    <property type="entry name" value="Glycosyl_Trfase_fam3_N_dom_sf"/>
</dbReference>
<feature type="domain" description="Glycosyl transferase family 3 N-terminal" evidence="6">
    <location>
        <begin position="5"/>
        <end position="66"/>
    </location>
</feature>
<dbReference type="InterPro" id="IPR000312">
    <property type="entry name" value="Glycosyl_Trfase_fam3"/>
</dbReference>
<evidence type="ECO:0000256" key="1">
    <source>
        <dbReference type="ARBA" id="ARBA00022676"/>
    </source>
</evidence>
<dbReference type="InterPro" id="IPR005940">
    <property type="entry name" value="Anthranilate_Pribosyl_Tfrase"/>
</dbReference>
<name>A0A6B8RI37_9BACL</name>
<organism evidence="7 8">
    <name type="scientific">Paenibacillus psychroresistens</name>
    <dbReference type="NCBI Taxonomy" id="1778678"/>
    <lineage>
        <taxon>Bacteria</taxon>
        <taxon>Bacillati</taxon>
        <taxon>Bacillota</taxon>
        <taxon>Bacilli</taxon>
        <taxon>Bacillales</taxon>
        <taxon>Paenibacillaceae</taxon>
        <taxon>Paenibacillus</taxon>
    </lineage>
</organism>
<reference evidence="8" key="1">
    <citation type="submission" date="2018-11" db="EMBL/GenBank/DDBJ databases">
        <title>Complete genome sequence of Paenibacillus sp. ML311-T8.</title>
        <authorList>
            <person name="Nam Y.-D."/>
            <person name="Kang J."/>
            <person name="Chung W.-H."/>
            <person name="Park Y.S."/>
        </authorList>
    </citation>
    <scope>NUCLEOTIDE SEQUENCE [LARGE SCALE GENOMIC DNA]</scope>
    <source>
        <strain evidence="8">ML311-T8</strain>
    </source>
</reference>
<dbReference type="AlphaFoldDB" id="A0A6B8RI37"/>
<dbReference type="PANTHER" id="PTHR43285">
    <property type="entry name" value="ANTHRANILATE PHOSPHORIBOSYLTRANSFERASE"/>
    <property type="match status" value="1"/>
</dbReference>
<dbReference type="InterPro" id="IPR017459">
    <property type="entry name" value="Glycosyl_Trfase_fam3_N_dom"/>
</dbReference>
<evidence type="ECO:0000313" key="7">
    <source>
        <dbReference type="EMBL" id="QGQ95404.1"/>
    </source>
</evidence>
<dbReference type="GO" id="GO:0005829">
    <property type="term" value="C:cytosol"/>
    <property type="evidence" value="ECO:0007669"/>
    <property type="project" value="TreeGrafter"/>
</dbReference>
<keyword evidence="8" id="KW-1185">Reference proteome</keyword>
<proteinExistence type="predicted"/>
<dbReference type="InterPro" id="IPR035902">
    <property type="entry name" value="Nuc_phospho_transferase"/>
</dbReference>
<evidence type="ECO:0000259" key="6">
    <source>
        <dbReference type="Pfam" id="PF02885"/>
    </source>
</evidence>
<dbReference type="RefSeq" id="WP_155700429.1">
    <property type="nucleotide sequence ID" value="NZ_CP034235.1"/>
</dbReference>
<dbReference type="KEGG" id="ppsc:EHS13_11175"/>